<sequence>MKNILMIVHSLKFKQGGITGVMLNRTHIFNELLGYSSRFLTFDSETDYEKLELAFKESGRMHKDSKIINLYDFYREKNTLNKAAPLVNDRNNKDVFIIQSQFYESKKFLRYFTFEGKLVKTEYFTTEGSLHKEEFYDSSFGVSQINYYKNNIRIKSIRCEQNSVVEEKLYTADGFCFFSRFNRLGNSEKEHLFLFDRLSKKAIGFNSRNKLYAYFIEELCTSHKKEDNIVINDGPGSVSKIMSMDPTKALRFLTIHTNHYQAPYKYGAPIKKDIFSTIDNAGNVDGIIVLTEQQRNDIVKQFGYPEKYFVIPNTVNCSKKPCKKTIRNKKIINVVSRYASSKQLDHIVLSINLLKENYNLDSSKLHVSLFGIGTQEEYLRSLVLKYELQHIISINSYATDIDEVFHKSDITLMSSVYEGFGLTIIEAMSNKTPVISYDINYGPRDIITDGKDGFLVKSGDIKGLSKKIYEVLFKNYSSLPNISENAYYKVKDKFDHKVASELWSDLFNNFK</sequence>
<proteinExistence type="predicted"/>
<dbReference type="SUPFAM" id="SSF53756">
    <property type="entry name" value="UDP-Glycosyltransferase/glycogen phosphorylase"/>
    <property type="match status" value="1"/>
</dbReference>
<dbReference type="PANTHER" id="PTHR12526">
    <property type="entry name" value="GLYCOSYLTRANSFERASE"/>
    <property type="match status" value="1"/>
</dbReference>
<comment type="caution">
    <text evidence="2">The sequence shown here is derived from an EMBL/GenBank/DDBJ whole genome shotgun (WGS) entry which is preliminary data.</text>
</comment>
<dbReference type="GO" id="GO:0016757">
    <property type="term" value="F:glycosyltransferase activity"/>
    <property type="evidence" value="ECO:0007669"/>
    <property type="project" value="InterPro"/>
</dbReference>
<dbReference type="EMBL" id="QEWW01000001">
    <property type="protein sequence ID" value="PWD87740.1"/>
    <property type="molecule type" value="Genomic_DNA"/>
</dbReference>
<dbReference type="Gene3D" id="3.40.50.2000">
    <property type="entry name" value="Glycogen Phosphorylase B"/>
    <property type="match status" value="3"/>
</dbReference>
<accession>A0A2U2ASM5</accession>
<protein>
    <recommendedName>
        <fullName evidence="1">Glycosyl transferase family 1 domain-containing protein</fullName>
    </recommendedName>
</protein>
<gene>
    <name evidence="2" type="ORF">DC077_00175</name>
</gene>
<dbReference type="RefSeq" id="WP_109217715.1">
    <property type="nucleotide sequence ID" value="NZ_QEWW01000001.1"/>
</dbReference>
<dbReference type="InterPro" id="IPR001296">
    <property type="entry name" value="Glyco_trans_1"/>
</dbReference>
<feature type="domain" description="Glycosyl transferase family 1" evidence="1">
    <location>
        <begin position="327"/>
        <end position="487"/>
    </location>
</feature>
<dbReference type="GO" id="GO:1901135">
    <property type="term" value="P:carbohydrate derivative metabolic process"/>
    <property type="evidence" value="ECO:0007669"/>
    <property type="project" value="UniProtKB-ARBA"/>
</dbReference>
<dbReference type="Proteomes" id="UP000245059">
    <property type="component" value="Unassembled WGS sequence"/>
</dbReference>
<dbReference type="AlphaFoldDB" id="A0A2U2ASM5"/>
<dbReference type="PANTHER" id="PTHR12526:SF630">
    <property type="entry name" value="GLYCOSYLTRANSFERASE"/>
    <property type="match status" value="1"/>
</dbReference>
<name>A0A2U2ASM5_9GAMM</name>
<evidence type="ECO:0000313" key="3">
    <source>
        <dbReference type="Proteomes" id="UP000245059"/>
    </source>
</evidence>
<organism evidence="2 3">
    <name type="scientific">Ignatzschineria cameli</name>
    <dbReference type="NCBI Taxonomy" id="2182793"/>
    <lineage>
        <taxon>Bacteria</taxon>
        <taxon>Pseudomonadati</taxon>
        <taxon>Pseudomonadota</taxon>
        <taxon>Gammaproteobacteria</taxon>
        <taxon>Cardiobacteriales</taxon>
        <taxon>Ignatzschineriaceae</taxon>
        <taxon>Ignatzschineria</taxon>
    </lineage>
</organism>
<evidence type="ECO:0000313" key="2">
    <source>
        <dbReference type="EMBL" id="PWD87740.1"/>
    </source>
</evidence>
<reference evidence="3" key="1">
    <citation type="submission" date="2018-05" db="EMBL/GenBank/DDBJ databases">
        <title>Ignatzschineria dubaiensis sp. nov., isolated from necrotic foot tissues of dromedaries (Camelus dromedarius) and associated maggots in Dubai, United Arab Emirates.</title>
        <authorList>
            <person name="Tsang C.C."/>
            <person name="Tang J.Y.M."/>
            <person name="Fong J.Y.H."/>
            <person name="Kinne J."/>
            <person name="Lee H.H."/>
            <person name="Joseph M."/>
            <person name="Jose S."/>
            <person name="Schuster R.K."/>
            <person name="Tang Y."/>
            <person name="Sivakumar S."/>
            <person name="Chen J.H.K."/>
            <person name="Teng J.L.L."/>
            <person name="Lau S.K.P."/>
            <person name="Wernery U."/>
            <person name="Woo P.C.Y."/>
        </authorList>
    </citation>
    <scope>NUCLEOTIDE SEQUENCE [LARGE SCALE GENOMIC DNA]</scope>
    <source>
        <strain evidence="3">UAE-HKU57</strain>
    </source>
</reference>
<dbReference type="Pfam" id="PF00534">
    <property type="entry name" value="Glycos_transf_1"/>
    <property type="match status" value="1"/>
</dbReference>
<evidence type="ECO:0000259" key="1">
    <source>
        <dbReference type="Pfam" id="PF00534"/>
    </source>
</evidence>